<accession>A0A8T1XWC0</accession>
<protein>
    <submittedName>
        <fullName evidence="1">Uncharacterized protein</fullName>
    </submittedName>
</protein>
<sequence>MVAFSGRPSMRVRSESLVCGCGFVETAEGLRTSFTVVSSGEFVFRMVPCHLISDSRLFGFGLVSASHRKSRFGEFGEAACGDWLDFFFLAMERAWSGSLSTDLELAFSFSRRGTVVWRGIKSEVVMMSPNGSEDLRTSLGSLCG</sequence>
<keyword evidence="2" id="KW-1185">Reference proteome</keyword>
<evidence type="ECO:0000313" key="2">
    <source>
        <dbReference type="Proteomes" id="UP000694251"/>
    </source>
</evidence>
<organism evidence="1 2">
    <name type="scientific">Arabidopsis suecica</name>
    <name type="common">Swedish thale-cress</name>
    <name type="synonym">Cardaminopsis suecica</name>
    <dbReference type="NCBI Taxonomy" id="45249"/>
    <lineage>
        <taxon>Eukaryota</taxon>
        <taxon>Viridiplantae</taxon>
        <taxon>Streptophyta</taxon>
        <taxon>Embryophyta</taxon>
        <taxon>Tracheophyta</taxon>
        <taxon>Spermatophyta</taxon>
        <taxon>Magnoliopsida</taxon>
        <taxon>eudicotyledons</taxon>
        <taxon>Gunneridae</taxon>
        <taxon>Pentapetalae</taxon>
        <taxon>rosids</taxon>
        <taxon>malvids</taxon>
        <taxon>Brassicales</taxon>
        <taxon>Brassicaceae</taxon>
        <taxon>Camelineae</taxon>
        <taxon>Arabidopsis</taxon>
    </lineage>
</organism>
<proteinExistence type="predicted"/>
<reference evidence="1 2" key="1">
    <citation type="submission" date="2020-12" db="EMBL/GenBank/DDBJ databases">
        <title>Concerted genomic and epigenomic changes stabilize Arabidopsis allopolyploids.</title>
        <authorList>
            <person name="Chen Z."/>
        </authorList>
    </citation>
    <scope>NUCLEOTIDE SEQUENCE [LARGE SCALE GENOMIC DNA]</scope>
    <source>
        <strain evidence="1">As9502</strain>
        <tissue evidence="1">Leaf</tissue>
    </source>
</reference>
<name>A0A8T1XWC0_ARASU</name>
<dbReference type="Proteomes" id="UP000694251">
    <property type="component" value="Chromosome 13"/>
</dbReference>
<dbReference type="AlphaFoldDB" id="A0A8T1XWC0"/>
<gene>
    <name evidence="1" type="ORF">ISN44_As13g007600</name>
</gene>
<evidence type="ECO:0000313" key="1">
    <source>
        <dbReference type="EMBL" id="KAG7536837.1"/>
    </source>
</evidence>
<dbReference type="EMBL" id="JAEFBJ010000013">
    <property type="protein sequence ID" value="KAG7536837.1"/>
    <property type="molecule type" value="Genomic_DNA"/>
</dbReference>
<comment type="caution">
    <text evidence="1">The sequence shown here is derived from an EMBL/GenBank/DDBJ whole genome shotgun (WGS) entry which is preliminary data.</text>
</comment>